<sequence length="165" mass="18544">MPVIVRTPTLVDAAGAAMAHRQILTETLGTKALDSFWDTHTEEDLLAYWHQQILQTKGRRIAFASRGRQVVGMAYVTPSPQNDHQLGRAPRNLDIAFFGIIRSAYSADIAQRLLDYVLDADTPAQAWVLRSDQEKRRFLRVNGFTMDGLSIVDDDSGQVISRMTR</sequence>
<dbReference type="Gene3D" id="3.40.630.30">
    <property type="match status" value="1"/>
</dbReference>
<name>A0AAJ1BCY0_9ACTO</name>
<proteinExistence type="predicted"/>
<dbReference type="Proteomes" id="UP001200537">
    <property type="component" value="Unassembled WGS sequence"/>
</dbReference>
<dbReference type="EMBL" id="JAKNHJ010000015">
    <property type="protein sequence ID" value="MCG4618391.1"/>
    <property type="molecule type" value="Genomic_DNA"/>
</dbReference>
<organism evidence="1 2">
    <name type="scientific">Varibaculum cambriense</name>
    <dbReference type="NCBI Taxonomy" id="184870"/>
    <lineage>
        <taxon>Bacteria</taxon>
        <taxon>Bacillati</taxon>
        <taxon>Actinomycetota</taxon>
        <taxon>Actinomycetes</taxon>
        <taxon>Actinomycetales</taxon>
        <taxon>Actinomycetaceae</taxon>
        <taxon>Varibaculum</taxon>
    </lineage>
</organism>
<evidence type="ECO:0008006" key="3">
    <source>
        <dbReference type="Google" id="ProtNLM"/>
    </source>
</evidence>
<evidence type="ECO:0000313" key="2">
    <source>
        <dbReference type="Proteomes" id="UP001200537"/>
    </source>
</evidence>
<comment type="caution">
    <text evidence="1">The sequence shown here is derived from an EMBL/GenBank/DDBJ whole genome shotgun (WGS) entry which is preliminary data.</text>
</comment>
<gene>
    <name evidence="1" type="ORF">L0M99_07815</name>
</gene>
<dbReference type="RefSeq" id="WP_024058967.1">
    <property type="nucleotide sequence ID" value="NZ_JAHAJB010000002.1"/>
</dbReference>
<dbReference type="AlphaFoldDB" id="A0AAJ1BCY0"/>
<evidence type="ECO:0000313" key="1">
    <source>
        <dbReference type="EMBL" id="MCG4618391.1"/>
    </source>
</evidence>
<protein>
    <recommendedName>
        <fullName evidence="3">N-acetyltransferase domain-containing protein</fullName>
    </recommendedName>
</protein>
<accession>A0AAJ1BCY0</accession>
<dbReference type="SUPFAM" id="SSF55729">
    <property type="entry name" value="Acyl-CoA N-acyltransferases (Nat)"/>
    <property type="match status" value="1"/>
</dbReference>
<dbReference type="InterPro" id="IPR016181">
    <property type="entry name" value="Acyl_CoA_acyltransferase"/>
</dbReference>
<reference evidence="1" key="1">
    <citation type="submission" date="2022-01" db="EMBL/GenBank/DDBJ databases">
        <title>Collection of gut derived symbiotic bacterial strains cultured from healthy donors.</title>
        <authorList>
            <person name="Lin H."/>
            <person name="Kohout C."/>
            <person name="Waligurski E."/>
            <person name="Pamer E.G."/>
        </authorList>
    </citation>
    <scope>NUCLEOTIDE SEQUENCE</scope>
    <source>
        <strain evidence="1">DFI.7.46</strain>
    </source>
</reference>